<reference evidence="1" key="1">
    <citation type="journal article" date="2021" name="Proc. Natl. Acad. Sci. U.S.A.">
        <title>A Catalog of Tens of Thousands of Viruses from Human Metagenomes Reveals Hidden Associations with Chronic Diseases.</title>
        <authorList>
            <person name="Tisza M.J."/>
            <person name="Buck C.B."/>
        </authorList>
    </citation>
    <scope>NUCLEOTIDE SEQUENCE</scope>
    <source>
        <strain evidence="1">CtKcB20</strain>
    </source>
</reference>
<accession>A0A8S5LKX4</accession>
<name>A0A8S5LKX4_9CAUD</name>
<dbReference type="EMBL" id="BK015870">
    <property type="protein sequence ID" value="DAD70740.1"/>
    <property type="molecule type" value="Genomic_DNA"/>
</dbReference>
<proteinExistence type="predicted"/>
<protein>
    <submittedName>
        <fullName evidence="1">Uncharacterized protein</fullName>
    </submittedName>
</protein>
<evidence type="ECO:0000313" key="1">
    <source>
        <dbReference type="EMBL" id="DAD70740.1"/>
    </source>
</evidence>
<sequence>MPTSTTNHTTCNALYIVTSHKSTNNTSCNRTIIINN</sequence>
<organism evidence="1">
    <name type="scientific">Siphoviridae sp. ctKcB20</name>
    <dbReference type="NCBI Taxonomy" id="2827568"/>
    <lineage>
        <taxon>Viruses</taxon>
        <taxon>Duplodnaviria</taxon>
        <taxon>Heunggongvirae</taxon>
        <taxon>Uroviricota</taxon>
        <taxon>Caudoviricetes</taxon>
    </lineage>
</organism>